<dbReference type="WBParaSite" id="nRc.2.0.1.t16538-RA">
    <property type="protein sequence ID" value="nRc.2.0.1.t16538-RA"/>
    <property type="gene ID" value="nRc.2.0.1.g16538"/>
</dbReference>
<name>A0A915IQR5_ROMCU</name>
<organism evidence="1 2">
    <name type="scientific">Romanomermis culicivorax</name>
    <name type="common">Nematode worm</name>
    <dbReference type="NCBI Taxonomy" id="13658"/>
    <lineage>
        <taxon>Eukaryota</taxon>
        <taxon>Metazoa</taxon>
        <taxon>Ecdysozoa</taxon>
        <taxon>Nematoda</taxon>
        <taxon>Enoplea</taxon>
        <taxon>Dorylaimia</taxon>
        <taxon>Mermithida</taxon>
        <taxon>Mermithoidea</taxon>
        <taxon>Mermithidae</taxon>
        <taxon>Romanomermis</taxon>
    </lineage>
</organism>
<dbReference type="Proteomes" id="UP000887565">
    <property type="component" value="Unplaced"/>
</dbReference>
<proteinExistence type="predicted"/>
<evidence type="ECO:0000313" key="2">
    <source>
        <dbReference type="WBParaSite" id="nRc.2.0.1.t16538-RA"/>
    </source>
</evidence>
<protein>
    <submittedName>
        <fullName evidence="2">Uncharacterized protein</fullName>
    </submittedName>
</protein>
<dbReference type="AlphaFoldDB" id="A0A915IQR5"/>
<accession>A0A915IQR5</accession>
<keyword evidence="1" id="KW-1185">Reference proteome</keyword>
<evidence type="ECO:0000313" key="1">
    <source>
        <dbReference type="Proteomes" id="UP000887565"/>
    </source>
</evidence>
<sequence length="126" mass="13979">MTVVDDQPFSVVENPSVINSIKKANLFASSFSPNCRAGQGIVIIRTITVRPQLPKIKGKCGNKGQCKVRSSIDRYPWNRNIPDKTCLVKEPDSFCLAPSRKPLTTLEKSSRPLIMPSLSSKMFAAW</sequence>
<reference evidence="2" key="1">
    <citation type="submission" date="2022-11" db="UniProtKB">
        <authorList>
            <consortium name="WormBaseParasite"/>
        </authorList>
    </citation>
    <scope>IDENTIFICATION</scope>
</reference>